<feature type="domain" description="Siroheme decarboxylase AsnC-like ligand binding" evidence="8">
    <location>
        <begin position="67"/>
        <end position="138"/>
    </location>
</feature>
<dbReference type="Gene3D" id="1.10.10.10">
    <property type="entry name" value="Winged helix-like DNA-binding domain superfamily/Winged helix DNA-binding domain"/>
    <property type="match status" value="1"/>
</dbReference>
<dbReference type="PANTHER" id="PTHR43413">
    <property type="entry name" value="TRANSCRIPTIONAL REGULATOR, ASNC FAMILY"/>
    <property type="match status" value="1"/>
</dbReference>
<dbReference type="EC" id="4.1.1.111" evidence="5"/>
<feature type="domain" description="Siroheme decarboxylase NirL-like HTH" evidence="9">
    <location>
        <begin position="5"/>
        <end position="49"/>
    </location>
</feature>
<comment type="subunit">
    <text evidence="4">Probably forms a complex composed of NirD, NirL, NirG and NirH. All proteins are required for the total conversion of siroheme to didecarboxysiroheme.</text>
</comment>
<dbReference type="EMBL" id="CP134146">
    <property type="protein sequence ID" value="WNC68355.1"/>
    <property type="molecule type" value="Genomic_DNA"/>
</dbReference>
<comment type="function">
    <text evidence="6">Involved in heme d1 biosynthesis. Catalyzes the decarboxylation of siroheme into didecarboxysiroheme.</text>
</comment>
<evidence type="ECO:0000256" key="3">
    <source>
        <dbReference type="ARBA" id="ARBA00023457"/>
    </source>
</evidence>
<keyword evidence="11" id="KW-1185">Reference proteome</keyword>
<dbReference type="Gene3D" id="3.30.70.3460">
    <property type="match status" value="1"/>
</dbReference>
<dbReference type="Pfam" id="PF22451">
    <property type="entry name" value="NirdL-like_HTH"/>
    <property type="match status" value="1"/>
</dbReference>
<evidence type="ECO:0000256" key="5">
    <source>
        <dbReference type="ARBA" id="ARBA00023471"/>
    </source>
</evidence>
<evidence type="ECO:0000259" key="9">
    <source>
        <dbReference type="Pfam" id="PF22451"/>
    </source>
</evidence>
<sequence length="147" mass="16895">MDALDKKILNRTQRGIPISEQPFTDIAKELDCTEEQVINKLQNMLEDGLLSRFGPMYDAASLGGAFTLAAMQVPEERFEQVTEIVNAFSQVAHNYKRQHRLNMWFVVACESQQEIQSVIKEIEQKSSLSVYDFPKEEEFYVGLYLPV</sequence>
<evidence type="ECO:0000256" key="2">
    <source>
        <dbReference type="ARBA" id="ARBA00023444"/>
    </source>
</evidence>
<keyword evidence="1" id="KW-0456">Lyase</keyword>
<evidence type="ECO:0000313" key="10">
    <source>
        <dbReference type="EMBL" id="WNC68355.1"/>
    </source>
</evidence>
<comment type="similarity">
    <text evidence="3">Belongs to the Ahb/Nir family.</text>
</comment>
<gene>
    <name evidence="10" type="ORF">RI845_17775</name>
</gene>
<evidence type="ECO:0000256" key="1">
    <source>
        <dbReference type="ARBA" id="ARBA00023239"/>
    </source>
</evidence>
<dbReference type="PANTHER" id="PTHR43413:SF1">
    <property type="entry name" value="SIROHEME DECARBOXYLASE NIRL SUBUNIT"/>
    <property type="match status" value="1"/>
</dbReference>
<dbReference type="InterPro" id="IPR036388">
    <property type="entry name" value="WH-like_DNA-bd_sf"/>
</dbReference>
<accession>A0ABY9TI23</accession>
<reference evidence="11" key="1">
    <citation type="submission" date="2023-09" db="EMBL/GenBank/DDBJ databases">
        <authorList>
            <person name="Li S."/>
            <person name="Li X."/>
            <person name="Zhang C."/>
            <person name="Zhao Z."/>
        </authorList>
    </citation>
    <scope>NUCLEOTIDE SEQUENCE [LARGE SCALE GENOMIC DNA]</scope>
    <source>
        <strain evidence="11">SQ345</strain>
    </source>
</reference>
<comment type="pathway">
    <text evidence="2">Porphyrin-containing compound metabolism.</text>
</comment>
<comment type="catalytic activity">
    <reaction evidence="7">
        <text>siroheme + 2 H(+) = 12,18-didecarboxysiroheme + 2 CO2</text>
        <dbReference type="Rhea" id="RHEA:19093"/>
        <dbReference type="ChEBI" id="CHEBI:15378"/>
        <dbReference type="ChEBI" id="CHEBI:16526"/>
        <dbReference type="ChEBI" id="CHEBI:60052"/>
        <dbReference type="ChEBI" id="CHEBI:140497"/>
        <dbReference type="EC" id="4.1.1.111"/>
    </reaction>
</comment>
<protein>
    <recommendedName>
        <fullName evidence="5">siroheme decarboxylase</fullName>
        <ecNumber evidence="5">4.1.1.111</ecNumber>
    </recommendedName>
</protein>
<dbReference type="Proteomes" id="UP001248581">
    <property type="component" value="Chromosome"/>
</dbReference>
<dbReference type="InterPro" id="IPR040523">
    <property type="entry name" value="AsnC_trans_reg2"/>
</dbReference>
<dbReference type="RefSeq" id="WP_348387511.1">
    <property type="nucleotide sequence ID" value="NZ_CP134146.1"/>
</dbReference>
<organism evidence="10 11">
    <name type="scientific">Thalassotalea nanhaiensis</name>
    <dbReference type="NCBI Taxonomy" id="3065648"/>
    <lineage>
        <taxon>Bacteria</taxon>
        <taxon>Pseudomonadati</taxon>
        <taxon>Pseudomonadota</taxon>
        <taxon>Gammaproteobacteria</taxon>
        <taxon>Alteromonadales</taxon>
        <taxon>Colwelliaceae</taxon>
        <taxon>Thalassotalea</taxon>
    </lineage>
</organism>
<evidence type="ECO:0000259" key="8">
    <source>
        <dbReference type="Pfam" id="PF17805"/>
    </source>
</evidence>
<name>A0ABY9TI23_9GAMM</name>
<dbReference type="InterPro" id="IPR050684">
    <property type="entry name" value="HTH-Siroheme_Decarb"/>
</dbReference>
<evidence type="ECO:0000313" key="11">
    <source>
        <dbReference type="Proteomes" id="UP001248581"/>
    </source>
</evidence>
<dbReference type="Pfam" id="PF17805">
    <property type="entry name" value="AsnC_trans_reg2"/>
    <property type="match status" value="1"/>
</dbReference>
<evidence type="ECO:0000256" key="7">
    <source>
        <dbReference type="ARBA" id="ARBA00048470"/>
    </source>
</evidence>
<proteinExistence type="inferred from homology"/>
<evidence type="ECO:0000256" key="6">
    <source>
        <dbReference type="ARBA" id="ARBA00045291"/>
    </source>
</evidence>
<evidence type="ECO:0000256" key="4">
    <source>
        <dbReference type="ARBA" id="ARBA00023465"/>
    </source>
</evidence>
<dbReference type="InterPro" id="IPR053953">
    <property type="entry name" value="NirdL-like_HTH"/>
</dbReference>